<gene>
    <name evidence="1" type="ORF">BRAA10T43021Z</name>
</gene>
<organism evidence="1">
    <name type="scientific">Brassica campestris</name>
    <name type="common">Field mustard</name>
    <dbReference type="NCBI Taxonomy" id="3711"/>
    <lineage>
        <taxon>Eukaryota</taxon>
        <taxon>Viridiplantae</taxon>
        <taxon>Streptophyta</taxon>
        <taxon>Embryophyta</taxon>
        <taxon>Tracheophyta</taxon>
        <taxon>Spermatophyta</taxon>
        <taxon>Magnoliopsida</taxon>
        <taxon>eudicotyledons</taxon>
        <taxon>Gunneridae</taxon>
        <taxon>Pentapetalae</taxon>
        <taxon>rosids</taxon>
        <taxon>malvids</taxon>
        <taxon>Brassicales</taxon>
        <taxon>Brassicaceae</taxon>
        <taxon>Brassiceae</taxon>
        <taxon>Brassica</taxon>
    </lineage>
</organism>
<protein>
    <submittedName>
        <fullName evidence="1">Uncharacterized protein</fullName>
    </submittedName>
</protein>
<sequence length="117" mass="13581">MVSLDLDLRRTFQSVLLSALRTADAAETEKGWRRWKRVDCRVRSRPIQASAPNRRYRPDPVVSSPSCAFFFFSGALQKRISLFASGGISHPLLLRFRCRRKLFHLSVCFAPMLRLRR</sequence>
<reference evidence="1" key="1">
    <citation type="submission" date="2018-11" db="EMBL/GenBank/DDBJ databases">
        <authorList>
            <consortium name="Genoscope - CEA"/>
            <person name="William W."/>
        </authorList>
    </citation>
    <scope>NUCLEOTIDE SEQUENCE</scope>
</reference>
<dbReference type="AlphaFoldDB" id="A0A3P6CUP6"/>
<accession>A0A3P6CUP6</accession>
<dbReference type="EMBL" id="LR031577">
    <property type="protein sequence ID" value="VDD17308.1"/>
    <property type="molecule type" value="Genomic_DNA"/>
</dbReference>
<proteinExistence type="predicted"/>
<evidence type="ECO:0000313" key="1">
    <source>
        <dbReference type="EMBL" id="VDD17308.1"/>
    </source>
</evidence>
<name>A0A3P6CUP6_BRACM</name>